<protein>
    <submittedName>
        <fullName evidence="3">Uncharacterized protein LOC118430060</fullName>
    </submittedName>
</protein>
<feature type="region of interest" description="Disordered" evidence="1">
    <location>
        <begin position="13"/>
        <end position="41"/>
    </location>
</feature>
<accession>A0A9J7M9C9</accession>
<keyword evidence="2" id="KW-1185">Reference proteome</keyword>
<proteinExistence type="predicted"/>
<sequence>MFATNPFTFVSNKIAHGVDKDSADKAPAKGKGEKLSSGPAKPLDLVNAILAQASQESGPKGKDSTHDITTNPTNDVLEVTEGTTFTPVPTKGPATEHTITSSSVGTEVEGASKVTPTNKAPVKATWTTFTFGPTTSVDPMNAITPASDDSGAKGAVIPTATNYSWYETLDFNYADRGSGTVIEGTNRN</sequence>
<dbReference type="KEGG" id="bfo:118430060"/>
<evidence type="ECO:0000313" key="2">
    <source>
        <dbReference type="Proteomes" id="UP000001554"/>
    </source>
</evidence>
<dbReference type="RefSeq" id="XP_035696660.1">
    <property type="nucleotide sequence ID" value="XM_035840767.1"/>
</dbReference>
<evidence type="ECO:0000313" key="3">
    <source>
        <dbReference type="RefSeq" id="XP_035696660.1"/>
    </source>
</evidence>
<feature type="compositionally biased region" description="Basic and acidic residues" evidence="1">
    <location>
        <begin position="16"/>
        <end position="34"/>
    </location>
</feature>
<name>A0A9J7M9C9_BRAFL</name>
<reference evidence="3" key="2">
    <citation type="submission" date="2025-08" db="UniProtKB">
        <authorList>
            <consortium name="RefSeq"/>
        </authorList>
    </citation>
    <scope>IDENTIFICATION</scope>
    <source>
        <strain evidence="3">S238N-H82</strain>
        <tissue evidence="3">Testes</tissue>
    </source>
</reference>
<dbReference type="GeneID" id="118430060"/>
<dbReference type="AlphaFoldDB" id="A0A9J7M9C9"/>
<dbReference type="Proteomes" id="UP000001554">
    <property type="component" value="Chromosome 14"/>
</dbReference>
<gene>
    <name evidence="3" type="primary">LOC118430060</name>
</gene>
<evidence type="ECO:0000256" key="1">
    <source>
        <dbReference type="SAM" id="MobiDB-lite"/>
    </source>
</evidence>
<feature type="region of interest" description="Disordered" evidence="1">
    <location>
        <begin position="84"/>
        <end position="116"/>
    </location>
</feature>
<organism evidence="2 3">
    <name type="scientific">Branchiostoma floridae</name>
    <name type="common">Florida lancelet</name>
    <name type="synonym">Amphioxus</name>
    <dbReference type="NCBI Taxonomy" id="7739"/>
    <lineage>
        <taxon>Eukaryota</taxon>
        <taxon>Metazoa</taxon>
        <taxon>Chordata</taxon>
        <taxon>Cephalochordata</taxon>
        <taxon>Leptocardii</taxon>
        <taxon>Amphioxiformes</taxon>
        <taxon>Branchiostomatidae</taxon>
        <taxon>Branchiostoma</taxon>
    </lineage>
</organism>
<reference evidence="2" key="1">
    <citation type="journal article" date="2020" name="Nat. Ecol. Evol.">
        <title>Deeply conserved synteny resolves early events in vertebrate evolution.</title>
        <authorList>
            <person name="Simakov O."/>
            <person name="Marletaz F."/>
            <person name="Yue J.X."/>
            <person name="O'Connell B."/>
            <person name="Jenkins J."/>
            <person name="Brandt A."/>
            <person name="Calef R."/>
            <person name="Tung C.H."/>
            <person name="Huang T.K."/>
            <person name="Schmutz J."/>
            <person name="Satoh N."/>
            <person name="Yu J.K."/>
            <person name="Putnam N.H."/>
            <person name="Green R.E."/>
            <person name="Rokhsar D.S."/>
        </authorList>
    </citation>
    <scope>NUCLEOTIDE SEQUENCE [LARGE SCALE GENOMIC DNA]</scope>
    <source>
        <strain evidence="2">S238N-H82</strain>
    </source>
</reference>